<sequence>MKLLMLAPLALLVGCAGMTAVPTSARLGAEGAVIELSDGSRCMAPMGAARLASCGAGYDSLVQIEENPNLLRRFLAEGFVAMGGQGILAPMGVVTLTDAQGRAFQFASPPPDSD</sequence>
<dbReference type="STRING" id="1077947.SAMN05216227_101846"/>
<dbReference type="EMBL" id="FOCO01000018">
    <property type="protein sequence ID" value="SEN60744.1"/>
    <property type="molecule type" value="Genomic_DNA"/>
</dbReference>
<gene>
    <name evidence="2" type="ORF">SAMN05216227_101846</name>
</gene>
<keyword evidence="1" id="KW-0732">Signal</keyword>
<keyword evidence="3" id="KW-1185">Reference proteome</keyword>
<organism evidence="2 3">
    <name type="scientific">Pseudorhodobacter antarcticus</name>
    <dbReference type="NCBI Taxonomy" id="1077947"/>
    <lineage>
        <taxon>Bacteria</taxon>
        <taxon>Pseudomonadati</taxon>
        <taxon>Pseudomonadota</taxon>
        <taxon>Alphaproteobacteria</taxon>
        <taxon>Rhodobacterales</taxon>
        <taxon>Paracoccaceae</taxon>
        <taxon>Pseudorhodobacter</taxon>
    </lineage>
</organism>
<evidence type="ECO:0000313" key="3">
    <source>
        <dbReference type="Proteomes" id="UP000183002"/>
    </source>
</evidence>
<evidence type="ECO:0000256" key="1">
    <source>
        <dbReference type="SAM" id="SignalP"/>
    </source>
</evidence>
<dbReference type="RefSeq" id="WP_050519839.1">
    <property type="nucleotide sequence ID" value="NZ_FOCO01000018.1"/>
</dbReference>
<dbReference type="AlphaFoldDB" id="A0A1H8HXL1"/>
<proteinExistence type="predicted"/>
<feature type="signal peptide" evidence="1">
    <location>
        <begin position="1"/>
        <end position="20"/>
    </location>
</feature>
<feature type="chain" id="PRO_5010223974" description="Lipoprotein" evidence="1">
    <location>
        <begin position="21"/>
        <end position="114"/>
    </location>
</feature>
<dbReference type="OrthoDB" id="7872928at2"/>
<reference evidence="2 3" key="1">
    <citation type="submission" date="2016-10" db="EMBL/GenBank/DDBJ databases">
        <authorList>
            <person name="de Groot N.N."/>
        </authorList>
    </citation>
    <scope>NUCLEOTIDE SEQUENCE [LARGE SCALE GENOMIC DNA]</scope>
    <source>
        <strain evidence="2 3">CGMCC 1.10836</strain>
    </source>
</reference>
<protein>
    <recommendedName>
        <fullName evidence="4">Lipoprotein</fullName>
    </recommendedName>
</protein>
<name>A0A1H8HXL1_9RHOB</name>
<evidence type="ECO:0000313" key="2">
    <source>
        <dbReference type="EMBL" id="SEN60744.1"/>
    </source>
</evidence>
<dbReference type="Proteomes" id="UP000183002">
    <property type="component" value="Unassembled WGS sequence"/>
</dbReference>
<dbReference type="PROSITE" id="PS51257">
    <property type="entry name" value="PROKAR_LIPOPROTEIN"/>
    <property type="match status" value="1"/>
</dbReference>
<accession>A0A1H8HXL1</accession>
<evidence type="ECO:0008006" key="4">
    <source>
        <dbReference type="Google" id="ProtNLM"/>
    </source>
</evidence>